<dbReference type="eggNOG" id="KOG3131">
    <property type="taxonomic scope" value="Eukaryota"/>
</dbReference>
<accession>Q757C9</accession>
<gene>
    <name evidence="3" type="ORF">AGOS_AER084W</name>
</gene>
<sequence>MSGRQMRERQRNGVLDFKQALQRCRTEVQESRMFADLTTHLEPHKERLTRIRCLALGKFHEEAPARWQLALLLELVDYLGHEVQCSLYDPAFTAEELSYVEQLGERWSVDEQSPWSTESSDKLLFFLPHAPLSLTESVVEAEQPRLWLANQLVQHTDRYTKAQLFEKYPLISKLVSYLDSGSKVGTASTDGFSAFVPKRSRRQRRNKAVYREPDIDYGSVKSYFTGCTVLTDFSGGELLRDKPWLNAFSDLALHRIELGVKQVERPADSI</sequence>
<comment type="similarity">
    <text evidence="1">Belongs to the SRR1 family.</text>
</comment>
<dbReference type="AlphaFoldDB" id="Q757C9"/>
<reference evidence="3 4" key="1">
    <citation type="journal article" date="2004" name="Science">
        <title>The Ashbya gossypii genome as a tool for mapping the ancient Saccharomyces cerevisiae genome.</title>
        <authorList>
            <person name="Dietrich F.S."/>
            <person name="Voegeli S."/>
            <person name="Brachat S."/>
            <person name="Lerch A."/>
            <person name="Gates K."/>
            <person name="Steiner S."/>
            <person name="Mohr C."/>
            <person name="Pohlmann R."/>
            <person name="Luedi P."/>
            <person name="Choi S."/>
            <person name="Wing R.A."/>
            <person name="Flavier A."/>
            <person name="Gaffney T.D."/>
            <person name="Philippsen P."/>
        </authorList>
    </citation>
    <scope>NUCLEOTIDE SEQUENCE [LARGE SCALE GENOMIC DNA]</scope>
    <source>
        <strain evidence="4">ATCC 10895 / CBS 109.51 / FGSC 9923 / NRRL Y-1056</strain>
    </source>
</reference>
<protein>
    <submittedName>
        <fullName evidence="3">AER084Wp</fullName>
    </submittedName>
</protein>
<dbReference type="KEGG" id="ago:AGOS_AER084W"/>
<dbReference type="RefSeq" id="NP_984944.1">
    <property type="nucleotide sequence ID" value="NM_210298.1"/>
</dbReference>
<dbReference type="Proteomes" id="UP000000591">
    <property type="component" value="Chromosome V"/>
</dbReference>
<dbReference type="GO" id="GO:0005737">
    <property type="term" value="C:cytoplasm"/>
    <property type="evidence" value="ECO:0000318"/>
    <property type="project" value="GO_Central"/>
</dbReference>
<feature type="domain" description="SRR1-like" evidence="2">
    <location>
        <begin position="38"/>
        <end position="254"/>
    </location>
</feature>
<dbReference type="HOGENOM" id="CLU_084828_0_0_1"/>
<evidence type="ECO:0000256" key="1">
    <source>
        <dbReference type="ARBA" id="ARBA00009856"/>
    </source>
</evidence>
<evidence type="ECO:0000313" key="3">
    <source>
        <dbReference type="EMBL" id="AAS52768.1"/>
    </source>
</evidence>
<dbReference type="GO" id="GO:0005634">
    <property type="term" value="C:nucleus"/>
    <property type="evidence" value="ECO:0000318"/>
    <property type="project" value="GO_Central"/>
</dbReference>
<evidence type="ECO:0000313" key="4">
    <source>
        <dbReference type="Proteomes" id="UP000000591"/>
    </source>
</evidence>
<dbReference type="EMBL" id="AE016818">
    <property type="protein sequence ID" value="AAS52768.1"/>
    <property type="molecule type" value="Genomic_DNA"/>
</dbReference>
<dbReference type="FunCoup" id="Q757C9">
    <property type="interactions" value="80"/>
</dbReference>
<organism evidence="3 4">
    <name type="scientific">Eremothecium gossypii (strain ATCC 10895 / CBS 109.51 / FGSC 9923 / NRRL Y-1056)</name>
    <name type="common">Yeast</name>
    <name type="synonym">Ashbya gossypii</name>
    <dbReference type="NCBI Taxonomy" id="284811"/>
    <lineage>
        <taxon>Eukaryota</taxon>
        <taxon>Fungi</taxon>
        <taxon>Dikarya</taxon>
        <taxon>Ascomycota</taxon>
        <taxon>Saccharomycotina</taxon>
        <taxon>Saccharomycetes</taxon>
        <taxon>Saccharomycetales</taxon>
        <taxon>Saccharomycetaceae</taxon>
        <taxon>Eremothecium</taxon>
    </lineage>
</organism>
<name>Q757C9_EREGS</name>
<keyword evidence="4" id="KW-1185">Reference proteome</keyword>
<dbReference type="PANTHER" id="PTHR28626:SF3">
    <property type="entry name" value="SRR1-LIKE PROTEIN"/>
    <property type="match status" value="1"/>
</dbReference>
<reference evidence="4" key="2">
    <citation type="journal article" date="2013" name="G3 (Bethesda)">
        <title>Genomes of Ashbya fungi isolated from insects reveal four mating-type loci, numerous translocations, lack of transposons, and distinct gene duplications.</title>
        <authorList>
            <person name="Dietrich F.S."/>
            <person name="Voegeli S."/>
            <person name="Kuo S."/>
            <person name="Philippsen P."/>
        </authorList>
    </citation>
    <scope>GENOME REANNOTATION</scope>
    <source>
        <strain evidence="4">ATCC 10895 / CBS 109.51 / FGSC 9923 / NRRL Y-1056</strain>
    </source>
</reference>
<dbReference type="GeneID" id="4621148"/>
<dbReference type="Pfam" id="PF07985">
    <property type="entry name" value="SRR1"/>
    <property type="match status" value="1"/>
</dbReference>
<dbReference type="OMA" id="THIRCLA"/>
<dbReference type="InParanoid" id="Q757C9"/>
<dbReference type="InterPro" id="IPR012942">
    <property type="entry name" value="SRR1-like"/>
</dbReference>
<evidence type="ECO:0000259" key="2">
    <source>
        <dbReference type="Pfam" id="PF07985"/>
    </source>
</evidence>
<dbReference type="InterPro" id="IPR040044">
    <property type="entry name" value="SRR1L"/>
</dbReference>
<dbReference type="OrthoDB" id="551431at2759"/>
<proteinExistence type="inferred from homology"/>
<dbReference type="PANTHER" id="PTHR28626">
    <property type="entry name" value="SRR1-LIKE PROTEIN"/>
    <property type="match status" value="1"/>
</dbReference>